<dbReference type="STRING" id="762845.BCR26_05820"/>
<evidence type="ECO:0000256" key="7">
    <source>
        <dbReference type="ARBA" id="ARBA00022977"/>
    </source>
</evidence>
<keyword evidence="9" id="KW-0378">Hydrolase</keyword>
<dbReference type="PIRSF" id="PIRSF003170">
    <property type="entry name" value="Pet18p"/>
    <property type="match status" value="1"/>
</dbReference>
<dbReference type="GO" id="GO:0005829">
    <property type="term" value="C:cytosol"/>
    <property type="evidence" value="ECO:0007669"/>
    <property type="project" value="TreeGrafter"/>
</dbReference>
<name>A0A1E5KT18_9ENTE</name>
<comment type="caution">
    <text evidence="12">The sequence shown here is derived from an EMBL/GenBank/DDBJ whole genome shotgun (WGS) entry which is preliminary data.</text>
</comment>
<comment type="similarity">
    <text evidence="3 9">Belongs to the TenA family.</text>
</comment>
<evidence type="ECO:0000256" key="6">
    <source>
        <dbReference type="ARBA" id="ARBA00013647"/>
    </source>
</evidence>
<dbReference type="PANTHER" id="PTHR43198">
    <property type="entry name" value="BIFUNCTIONAL TH2 PROTEIN"/>
    <property type="match status" value="1"/>
</dbReference>
<dbReference type="RefSeq" id="WP_069700015.1">
    <property type="nucleotide sequence ID" value="NZ_JAGGMA010000005.1"/>
</dbReference>
<comment type="catalytic activity">
    <reaction evidence="1 9">
        <text>4-amino-5-aminomethyl-2-methylpyrimidine + H2O = 4-amino-5-hydroxymethyl-2-methylpyrimidine + NH4(+)</text>
        <dbReference type="Rhea" id="RHEA:31799"/>
        <dbReference type="ChEBI" id="CHEBI:15377"/>
        <dbReference type="ChEBI" id="CHEBI:16892"/>
        <dbReference type="ChEBI" id="CHEBI:28938"/>
        <dbReference type="ChEBI" id="CHEBI:63416"/>
        <dbReference type="EC" id="3.5.99.2"/>
    </reaction>
</comment>
<dbReference type="Pfam" id="PF03070">
    <property type="entry name" value="TENA_THI-4"/>
    <property type="match status" value="1"/>
</dbReference>
<comment type="catalytic activity">
    <reaction evidence="8 9">
        <text>thiamine + H2O = 5-(2-hydroxyethyl)-4-methylthiazole + 4-amino-5-hydroxymethyl-2-methylpyrimidine + H(+)</text>
        <dbReference type="Rhea" id="RHEA:17509"/>
        <dbReference type="ChEBI" id="CHEBI:15377"/>
        <dbReference type="ChEBI" id="CHEBI:15378"/>
        <dbReference type="ChEBI" id="CHEBI:16892"/>
        <dbReference type="ChEBI" id="CHEBI:17957"/>
        <dbReference type="ChEBI" id="CHEBI:18385"/>
        <dbReference type="EC" id="3.5.99.2"/>
    </reaction>
</comment>
<dbReference type="InterPro" id="IPR027574">
    <property type="entry name" value="Thiaminase_II"/>
</dbReference>
<comment type="pathway">
    <text evidence="2 9">Cofactor biosynthesis; thiamine diphosphate biosynthesis.</text>
</comment>
<feature type="active site" description="Proton donor" evidence="10">
    <location>
        <position position="208"/>
    </location>
</feature>
<dbReference type="Gene3D" id="1.20.910.10">
    <property type="entry name" value="Heme oxygenase-like"/>
    <property type="match status" value="1"/>
</dbReference>
<dbReference type="EMBL" id="MIEK01000067">
    <property type="protein sequence ID" value="OEH81027.1"/>
    <property type="molecule type" value="Genomic_DNA"/>
</dbReference>
<dbReference type="InterPro" id="IPR050967">
    <property type="entry name" value="Thiamine_Salvage_TenA"/>
</dbReference>
<keyword evidence="7 9" id="KW-0784">Thiamine biosynthesis</keyword>
<feature type="domain" description="Thiaminase-2/PQQC" evidence="11">
    <location>
        <begin position="9"/>
        <end position="217"/>
    </location>
</feature>
<dbReference type="CDD" id="cd19366">
    <property type="entry name" value="TenA_C_BhTenA-like"/>
    <property type="match status" value="1"/>
</dbReference>
<dbReference type="OrthoDB" id="34166at2"/>
<dbReference type="PANTHER" id="PTHR43198:SF2">
    <property type="entry name" value="SI:CH1073-67J19.1-RELATED"/>
    <property type="match status" value="1"/>
</dbReference>
<evidence type="ECO:0000313" key="13">
    <source>
        <dbReference type="Proteomes" id="UP000095256"/>
    </source>
</evidence>
<evidence type="ECO:0000313" key="12">
    <source>
        <dbReference type="EMBL" id="OEH81027.1"/>
    </source>
</evidence>
<sequence length="224" mass="26617">MTFSRDLKAKAAEIWEAGYQHPFVQKLGQGTLEMESFQFYLIQDYHYLIEYAKVCALGAVKSDCEELLARFTEIQHGILSDEMSLHRQYIVDFGIPEEKIHKAKPSLFNRTYTANMLAIGHTQGLAEILATIFPCAWTYYDYACRLKKDYPEEFKDNIYRSWIENYSSDDFFASFEWFYDEIDRLVATKNLEEKRKIEEIFISSVEFEYLFWDMSYKKEMSIIQ</sequence>
<reference evidence="12 13" key="1">
    <citation type="submission" date="2016-09" db="EMBL/GenBank/DDBJ databases">
        <authorList>
            <person name="Capua I."/>
            <person name="De Benedictis P."/>
            <person name="Joannis T."/>
            <person name="Lombin L.H."/>
            <person name="Cattoli G."/>
        </authorList>
    </citation>
    <scope>NUCLEOTIDE SEQUENCE [LARGE SCALE GENOMIC DNA]</scope>
    <source>
        <strain evidence="12 13">LMG 25899</strain>
    </source>
</reference>
<evidence type="ECO:0000256" key="4">
    <source>
        <dbReference type="ARBA" id="ARBA00011881"/>
    </source>
</evidence>
<gene>
    <name evidence="12" type="ORF">BCR26_05820</name>
</gene>
<evidence type="ECO:0000256" key="2">
    <source>
        <dbReference type="ARBA" id="ARBA00004948"/>
    </source>
</evidence>
<keyword evidence="13" id="KW-1185">Reference proteome</keyword>
<evidence type="ECO:0000259" key="11">
    <source>
        <dbReference type="Pfam" id="PF03070"/>
    </source>
</evidence>
<evidence type="ECO:0000256" key="3">
    <source>
        <dbReference type="ARBA" id="ARBA00010264"/>
    </source>
</evidence>
<evidence type="ECO:0000256" key="8">
    <source>
        <dbReference type="ARBA" id="ARBA00048337"/>
    </source>
</evidence>
<evidence type="ECO:0000256" key="9">
    <source>
        <dbReference type="PIRNR" id="PIRNR003170"/>
    </source>
</evidence>
<comment type="function">
    <text evidence="9">Catalyzes an amino-pyrimidine hydrolysis reaction at the C5' of the pyrimidine moiety of thiamine compounds, a reaction that is part of a thiamine salvage pathway. Thus, catalyzes the conversion of 4-amino-5-aminomethyl-2-methylpyrimidine to 4-amino-5-hydroxymethyl-2-methylpyrimidine (HMP).</text>
</comment>
<dbReference type="AlphaFoldDB" id="A0A1E5KT18"/>
<comment type="subunit">
    <text evidence="4">Homotetramer.</text>
</comment>
<dbReference type="InterPro" id="IPR026285">
    <property type="entry name" value="TenA_E"/>
</dbReference>
<dbReference type="InterPro" id="IPR004305">
    <property type="entry name" value="Thiaminase-2/PQQC"/>
</dbReference>
<dbReference type="GO" id="GO:0009228">
    <property type="term" value="P:thiamine biosynthetic process"/>
    <property type="evidence" value="ECO:0007669"/>
    <property type="project" value="UniProtKB-KW"/>
</dbReference>
<dbReference type="InterPro" id="IPR016084">
    <property type="entry name" value="Haem_Oase-like_multi-hlx"/>
</dbReference>
<evidence type="ECO:0000256" key="5">
    <source>
        <dbReference type="ARBA" id="ARBA00012684"/>
    </source>
</evidence>
<dbReference type="NCBIfam" id="TIGR04306">
    <property type="entry name" value="salvage_TenA"/>
    <property type="match status" value="1"/>
</dbReference>
<dbReference type="Proteomes" id="UP000095256">
    <property type="component" value="Unassembled WGS sequence"/>
</dbReference>
<dbReference type="GO" id="GO:0050334">
    <property type="term" value="F:thiaminase activity"/>
    <property type="evidence" value="ECO:0007669"/>
    <property type="project" value="UniProtKB-UniRule"/>
</dbReference>
<dbReference type="EC" id="3.5.99.2" evidence="5 9"/>
<proteinExistence type="inferred from homology"/>
<dbReference type="GO" id="GO:0009229">
    <property type="term" value="P:thiamine diphosphate biosynthetic process"/>
    <property type="evidence" value="ECO:0007669"/>
    <property type="project" value="UniProtKB-UniPathway"/>
</dbReference>
<organism evidence="12 13">
    <name type="scientific">Enterococcus rivorum</name>
    <dbReference type="NCBI Taxonomy" id="762845"/>
    <lineage>
        <taxon>Bacteria</taxon>
        <taxon>Bacillati</taxon>
        <taxon>Bacillota</taxon>
        <taxon>Bacilli</taxon>
        <taxon>Lactobacillales</taxon>
        <taxon>Enterococcaceae</taxon>
        <taxon>Enterococcus</taxon>
    </lineage>
</organism>
<evidence type="ECO:0000256" key="10">
    <source>
        <dbReference type="PIRSR" id="PIRSR003170-1"/>
    </source>
</evidence>
<dbReference type="SUPFAM" id="SSF48613">
    <property type="entry name" value="Heme oxygenase-like"/>
    <property type="match status" value="1"/>
</dbReference>
<evidence type="ECO:0000256" key="1">
    <source>
        <dbReference type="ARBA" id="ARBA00001881"/>
    </source>
</evidence>
<dbReference type="UniPathway" id="UPA00060"/>
<accession>A0A1E5KT18</accession>
<protein>
    <recommendedName>
        <fullName evidence="6 9">Aminopyrimidine aminohydrolase</fullName>
        <ecNumber evidence="5 9">3.5.99.2</ecNumber>
    </recommendedName>
</protein>